<reference evidence="2" key="2">
    <citation type="submission" date="2025-08" db="UniProtKB">
        <authorList>
            <consortium name="Ensembl"/>
        </authorList>
    </citation>
    <scope>IDENTIFICATION</scope>
</reference>
<dbReference type="InterPro" id="IPR022284">
    <property type="entry name" value="GPAT/DHAPAT"/>
</dbReference>
<dbReference type="PANTHER" id="PTHR12563">
    <property type="entry name" value="GLYCEROL-3-PHOSPHATE ACYLTRANSFERASE"/>
    <property type="match status" value="1"/>
</dbReference>
<protein>
    <submittedName>
        <fullName evidence="2">Uncharacterized protein</fullName>
    </submittedName>
</protein>
<reference evidence="2" key="1">
    <citation type="submission" date="2020-03" db="EMBL/GenBank/DDBJ databases">
        <title>Melopsittacus undulatus (budgerigar) genome, bMelUnd1, maternal haplotype with Z.</title>
        <authorList>
            <person name="Gedman G."/>
            <person name="Mountcastle J."/>
            <person name="Haase B."/>
            <person name="Formenti G."/>
            <person name="Wright T."/>
            <person name="Apodaca J."/>
            <person name="Pelan S."/>
            <person name="Chow W."/>
            <person name="Rhie A."/>
            <person name="Howe K."/>
            <person name="Fedrigo O."/>
            <person name="Jarvis E.D."/>
        </authorList>
    </citation>
    <scope>NUCLEOTIDE SEQUENCE [LARGE SCALE GENOMIC DNA]</scope>
</reference>
<dbReference type="Ensembl" id="ENSMUNT00000034572.1">
    <property type="protein sequence ID" value="ENSMUNP00000026318.1"/>
    <property type="gene ID" value="ENSMUNG00000017444.1"/>
</dbReference>
<dbReference type="AlphaFoldDB" id="A0A8V5HEB4"/>
<dbReference type="GO" id="GO:0031966">
    <property type="term" value="C:mitochondrial membrane"/>
    <property type="evidence" value="ECO:0007669"/>
    <property type="project" value="TreeGrafter"/>
</dbReference>
<evidence type="ECO:0000313" key="2">
    <source>
        <dbReference type="Ensembl" id="ENSMUNP00000026318.1"/>
    </source>
</evidence>
<sequence length="609" mass="65000">MRTWLCVSGQRVEVVLPFLGQCRLDVGRCCQTCTPMTSSRCSLLFPSLSLASVLWGGDGALAPQLPVSMCRFRGWLVRRVCGLLTSQRSSPFPMGWSSSFAVCGAEPSPAAGGETEAGNGVTGGGGFFPPCFSCRICHWALLKLLSRLFLSVQLHRGQLETVLRAQGTPHVPLVFLSTHKSHLDGPLLSFILCSRGLGVPRVTVGAQPCSPRLRSLLRRLGGVFLPAGMEQAQSHAEDALPEAVLACGAQPLGIGACLWAVVRALRRNLGCVRVDFGQPFSLQVGQWGRAELPASLPMAAAFPTLLLILLFLQGVFLSRLLQDFAWLLEEILLRQRDVGFSGQLRVLVQHSLILLGDRLRLYHIPPLGDVLVIPEASAHTWMELGQHSADILPVFASEAVGGEEGGGIGGAVPQPPPLLPLPQPCQPLGCWSEDIVDKLILCGLLEPEQVCAPPLVRGCPWGGSRRSRLSPQPDGDDSESQDESRPYRCFKVPLGGGGPRYHPYGVRVMELSSHCPLCSSGSPRALPTSCSSSAGSSAPFWAHTPELWLTWGRAAGPNPVRAPPWGGGTAPVPPNPCWALGCWALTPISPHRGSLCGGAAPLPDQGGLW</sequence>
<reference evidence="2" key="3">
    <citation type="submission" date="2025-09" db="UniProtKB">
        <authorList>
            <consortium name="Ensembl"/>
        </authorList>
    </citation>
    <scope>IDENTIFICATION</scope>
</reference>
<proteinExistence type="predicted"/>
<dbReference type="GO" id="GO:0034587">
    <property type="term" value="P:piRNA processing"/>
    <property type="evidence" value="ECO:0007669"/>
    <property type="project" value="TreeGrafter"/>
</dbReference>
<dbReference type="GO" id="GO:0004366">
    <property type="term" value="F:glycerol-3-phosphate O-acyltransferase activity"/>
    <property type="evidence" value="ECO:0007669"/>
    <property type="project" value="TreeGrafter"/>
</dbReference>
<keyword evidence="3" id="KW-1185">Reference proteome</keyword>
<dbReference type="GO" id="GO:0008654">
    <property type="term" value="P:phospholipid biosynthetic process"/>
    <property type="evidence" value="ECO:0007669"/>
    <property type="project" value="TreeGrafter"/>
</dbReference>
<feature type="region of interest" description="Disordered" evidence="1">
    <location>
        <begin position="463"/>
        <end position="488"/>
    </location>
</feature>
<dbReference type="GO" id="GO:0006072">
    <property type="term" value="P:glycerol-3-phosphate metabolic process"/>
    <property type="evidence" value="ECO:0007669"/>
    <property type="project" value="TreeGrafter"/>
</dbReference>
<name>A0A8V5HEB4_MELUD</name>
<evidence type="ECO:0000256" key="1">
    <source>
        <dbReference type="SAM" id="MobiDB-lite"/>
    </source>
</evidence>
<organism evidence="2 3">
    <name type="scientific">Melopsittacus undulatus</name>
    <name type="common">Budgerigar</name>
    <name type="synonym">Psittacus undulatus</name>
    <dbReference type="NCBI Taxonomy" id="13146"/>
    <lineage>
        <taxon>Eukaryota</taxon>
        <taxon>Metazoa</taxon>
        <taxon>Chordata</taxon>
        <taxon>Craniata</taxon>
        <taxon>Vertebrata</taxon>
        <taxon>Euteleostomi</taxon>
        <taxon>Archelosauria</taxon>
        <taxon>Archosauria</taxon>
        <taxon>Dinosauria</taxon>
        <taxon>Saurischia</taxon>
        <taxon>Theropoda</taxon>
        <taxon>Coelurosauria</taxon>
        <taxon>Aves</taxon>
        <taxon>Neognathae</taxon>
        <taxon>Neoaves</taxon>
        <taxon>Telluraves</taxon>
        <taxon>Australaves</taxon>
        <taxon>Psittaciformes</taxon>
        <taxon>Psittaculidae</taxon>
        <taxon>Melopsittacus</taxon>
    </lineage>
</organism>
<dbReference type="Proteomes" id="UP000694405">
    <property type="component" value="Chromosome 18"/>
</dbReference>
<dbReference type="GO" id="GO:0019432">
    <property type="term" value="P:triglyceride biosynthetic process"/>
    <property type="evidence" value="ECO:0007669"/>
    <property type="project" value="TreeGrafter"/>
</dbReference>
<dbReference type="GO" id="GO:0006631">
    <property type="term" value="P:fatty acid metabolic process"/>
    <property type="evidence" value="ECO:0007669"/>
    <property type="project" value="TreeGrafter"/>
</dbReference>
<evidence type="ECO:0000313" key="3">
    <source>
        <dbReference type="Proteomes" id="UP000694405"/>
    </source>
</evidence>
<accession>A0A8V5HEB4</accession>
<dbReference type="PANTHER" id="PTHR12563:SF15">
    <property type="entry name" value="GLYCEROL-3-PHOSPHATE ACYLTRANSFERASE 2, MITOCHONDRIAL"/>
    <property type="match status" value="1"/>
</dbReference>